<keyword evidence="3" id="KW-0732">Signal</keyword>
<sequence>MKSSHKFYAATGGLLVAALMGFAGAHADTGVPEVDASTPIEPVASAPAGGFEVGESAEGKEAAAPEKQEAADVEKAPVTTQEKAEKATDEAEVAKSEAESVAKDATEEKSEATEAPKAADSAPTEAKENSEEATTDKAKTTEPSTEKVAEETKEGTSVAAAAETEVNAESVVPVTYVLPSHSSVAASDDAEEVVTPQPDAQAPLLTMAKTEEAVPSSEKTPNGESQVVFFELPQPAGPALVPGQATPLLNAAVSEEATVNANVVPSTAVQENAAVAQYNAKANASSKVAAETGTLSRGLARTGSIAQYATLLSAGALILGLAFLVGAVATSRRNSRLVDAE</sequence>
<dbReference type="AlphaFoldDB" id="A0A378PDQ1"/>
<keyword evidence="2" id="KW-0472">Membrane</keyword>
<evidence type="ECO:0000256" key="2">
    <source>
        <dbReference type="SAM" id="Phobius"/>
    </source>
</evidence>
<organism evidence="5 6">
    <name type="scientific">Mobiluncus mulieris</name>
    <dbReference type="NCBI Taxonomy" id="2052"/>
    <lineage>
        <taxon>Bacteria</taxon>
        <taxon>Bacillati</taxon>
        <taxon>Actinomycetota</taxon>
        <taxon>Actinomycetes</taxon>
        <taxon>Actinomycetales</taxon>
        <taxon>Actinomycetaceae</taxon>
        <taxon>Mobiluncus</taxon>
    </lineage>
</organism>
<feature type="signal peptide" evidence="3">
    <location>
        <begin position="1"/>
        <end position="27"/>
    </location>
</feature>
<feature type="compositionally biased region" description="Basic and acidic residues" evidence="1">
    <location>
        <begin position="125"/>
        <end position="154"/>
    </location>
</feature>
<evidence type="ECO:0000313" key="6">
    <source>
        <dbReference type="Proteomes" id="UP000575397"/>
    </source>
</evidence>
<feature type="chain" id="PRO_5044389470" evidence="3">
    <location>
        <begin position="28"/>
        <end position="341"/>
    </location>
</feature>
<dbReference type="Proteomes" id="UP000575397">
    <property type="component" value="Unassembled WGS sequence"/>
</dbReference>
<dbReference type="EMBL" id="JABCUS010000004">
    <property type="protein sequence ID" value="NMX02800.1"/>
    <property type="molecule type" value="Genomic_DNA"/>
</dbReference>
<name>A0A378PDQ1_9ACTO</name>
<feature type="compositionally biased region" description="Basic and acidic residues" evidence="1">
    <location>
        <begin position="82"/>
        <end position="114"/>
    </location>
</feature>
<dbReference type="Proteomes" id="UP001209486">
    <property type="component" value="Unassembled WGS sequence"/>
</dbReference>
<evidence type="ECO:0000313" key="5">
    <source>
        <dbReference type="EMBL" id="NMX02800.1"/>
    </source>
</evidence>
<dbReference type="RefSeq" id="WP_114990584.1">
    <property type="nucleotide sequence ID" value="NZ_CAMUNX010000025.1"/>
</dbReference>
<protein>
    <submittedName>
        <fullName evidence="5">Peptidase</fullName>
    </submittedName>
</protein>
<keyword evidence="2" id="KW-0812">Transmembrane</keyword>
<gene>
    <name evidence="4" type="ORF">FYZ43_08455</name>
    <name evidence="5" type="ORF">HHJ77_02335</name>
</gene>
<evidence type="ECO:0000256" key="1">
    <source>
        <dbReference type="SAM" id="MobiDB-lite"/>
    </source>
</evidence>
<evidence type="ECO:0000313" key="7">
    <source>
        <dbReference type="Proteomes" id="UP001209486"/>
    </source>
</evidence>
<feature type="transmembrane region" description="Helical" evidence="2">
    <location>
        <begin position="305"/>
        <end position="329"/>
    </location>
</feature>
<evidence type="ECO:0000256" key="3">
    <source>
        <dbReference type="SAM" id="SignalP"/>
    </source>
</evidence>
<feature type="compositionally biased region" description="Basic and acidic residues" evidence="1">
    <location>
        <begin position="57"/>
        <end position="75"/>
    </location>
</feature>
<reference evidence="4 7" key="1">
    <citation type="submission" date="2019-08" db="EMBL/GenBank/DDBJ databases">
        <title>Comparison of rpoB and gyrB Sequences from Mobiluncus Species and Development of a Multiplex PCR Method for Clinical Detection of Mobiluncus curtisii and Mobiluncus mulieris.</title>
        <authorList>
            <person name="Yang L."/>
            <person name="Shen Y."/>
            <person name="Xu G."/>
            <person name="Shu L.-B."/>
            <person name="Hu J."/>
            <person name="Zhang R."/>
            <person name="Wang Y."/>
            <person name="Zhou H.-W."/>
            <person name="Zhang X."/>
        </authorList>
    </citation>
    <scope>NUCLEOTIDE SEQUENCE [LARGE SCALE GENOMIC DNA]</scope>
    <source>
        <strain evidence="4 7">M26</strain>
    </source>
</reference>
<comment type="caution">
    <text evidence="5">The sequence shown here is derived from an EMBL/GenBank/DDBJ whole genome shotgun (WGS) entry which is preliminary data.</text>
</comment>
<evidence type="ECO:0000313" key="4">
    <source>
        <dbReference type="EMBL" id="MCU9969416.1"/>
    </source>
</evidence>
<keyword evidence="2" id="KW-1133">Transmembrane helix</keyword>
<accession>A0A378PDQ1</accession>
<reference evidence="5 6" key="2">
    <citation type="submission" date="2020-04" db="EMBL/GenBank/DDBJ databases">
        <title>Antimicrobial susceptibility and clonality of vaginal-derived multi-drug resistant Mobiluncus isolates in China.</title>
        <authorList>
            <person name="Zhang X."/>
        </authorList>
    </citation>
    <scope>NUCLEOTIDE SEQUENCE [LARGE SCALE GENOMIC DNA]</scope>
    <source>
        <strain evidence="5 6">12</strain>
    </source>
</reference>
<dbReference type="EMBL" id="VSZY01000015">
    <property type="protein sequence ID" value="MCU9969416.1"/>
    <property type="molecule type" value="Genomic_DNA"/>
</dbReference>
<feature type="region of interest" description="Disordered" evidence="1">
    <location>
        <begin position="33"/>
        <end position="160"/>
    </location>
</feature>
<proteinExistence type="predicted"/>